<proteinExistence type="predicted"/>
<gene>
    <name evidence="1" type="ORF">CSSPTR1EN2_LOCUS19976</name>
</gene>
<protein>
    <submittedName>
        <fullName evidence="1">Uncharacterized protein</fullName>
    </submittedName>
</protein>
<organism evidence="1 2">
    <name type="scientific">Sphagnum troendelagicum</name>
    <dbReference type="NCBI Taxonomy" id="128251"/>
    <lineage>
        <taxon>Eukaryota</taxon>
        <taxon>Viridiplantae</taxon>
        <taxon>Streptophyta</taxon>
        <taxon>Embryophyta</taxon>
        <taxon>Bryophyta</taxon>
        <taxon>Sphagnophytina</taxon>
        <taxon>Sphagnopsida</taxon>
        <taxon>Sphagnales</taxon>
        <taxon>Sphagnaceae</taxon>
        <taxon>Sphagnum</taxon>
    </lineage>
</organism>
<dbReference type="Proteomes" id="UP001497512">
    <property type="component" value="Chromosome 6"/>
</dbReference>
<keyword evidence="2" id="KW-1185">Reference proteome</keyword>
<dbReference type="EMBL" id="OZ019898">
    <property type="protein sequence ID" value="CAK9229924.1"/>
    <property type="molecule type" value="Genomic_DNA"/>
</dbReference>
<evidence type="ECO:0000313" key="1">
    <source>
        <dbReference type="EMBL" id="CAK9229924.1"/>
    </source>
</evidence>
<name>A0ABP0UTZ1_9BRYO</name>
<sequence>MPRLLKIPADFFAEIYSDNVPYWIRFLLTSPVQEKYSPARHVIIINNRKVDSFSSESCCDQHELLEASGLVDQCCRFLLRRMITRAASILLDSGGVMEFGSS</sequence>
<accession>A0ABP0UTZ1</accession>
<reference evidence="1" key="1">
    <citation type="submission" date="2024-02" db="EMBL/GenBank/DDBJ databases">
        <authorList>
            <consortium name="ELIXIR-Norway"/>
            <consortium name="Elixir Norway"/>
        </authorList>
    </citation>
    <scope>NUCLEOTIDE SEQUENCE</scope>
</reference>
<evidence type="ECO:0000313" key="2">
    <source>
        <dbReference type="Proteomes" id="UP001497512"/>
    </source>
</evidence>